<evidence type="ECO:0000256" key="1">
    <source>
        <dbReference type="SAM" id="MobiDB-lite"/>
    </source>
</evidence>
<proteinExistence type="predicted"/>
<feature type="compositionally biased region" description="Low complexity" evidence="1">
    <location>
        <begin position="141"/>
        <end position="156"/>
    </location>
</feature>
<reference evidence="2" key="1">
    <citation type="submission" date="2020-04" db="EMBL/GenBank/DDBJ databases">
        <authorList>
            <person name="Alioto T."/>
            <person name="Alioto T."/>
            <person name="Gomez Garrido J."/>
        </authorList>
    </citation>
    <scope>NUCLEOTIDE SEQUENCE</scope>
    <source>
        <strain evidence="2">A484AB</strain>
    </source>
</reference>
<evidence type="ECO:0000313" key="3">
    <source>
        <dbReference type="Proteomes" id="UP001152795"/>
    </source>
</evidence>
<dbReference type="AlphaFoldDB" id="A0A6S7HPX7"/>
<dbReference type="OrthoDB" id="5988113at2759"/>
<organism evidence="2 3">
    <name type="scientific">Paramuricea clavata</name>
    <name type="common">Red gorgonian</name>
    <name type="synonym">Violescent sea-whip</name>
    <dbReference type="NCBI Taxonomy" id="317549"/>
    <lineage>
        <taxon>Eukaryota</taxon>
        <taxon>Metazoa</taxon>
        <taxon>Cnidaria</taxon>
        <taxon>Anthozoa</taxon>
        <taxon>Octocorallia</taxon>
        <taxon>Malacalcyonacea</taxon>
        <taxon>Plexauridae</taxon>
        <taxon>Paramuricea</taxon>
    </lineage>
</organism>
<gene>
    <name evidence="2" type="ORF">PACLA_8A067254</name>
</gene>
<evidence type="ECO:0000313" key="2">
    <source>
        <dbReference type="EMBL" id="CAB4006197.1"/>
    </source>
</evidence>
<feature type="compositionally biased region" description="Basic and acidic residues" evidence="1">
    <location>
        <begin position="165"/>
        <end position="183"/>
    </location>
</feature>
<protein>
    <submittedName>
        <fullName evidence="2">Uncharacterized protein</fullName>
    </submittedName>
</protein>
<comment type="caution">
    <text evidence="2">The sequence shown here is derived from an EMBL/GenBank/DDBJ whole genome shotgun (WGS) entry which is preliminary data.</text>
</comment>
<keyword evidence="3" id="KW-1185">Reference proteome</keyword>
<dbReference type="Proteomes" id="UP001152795">
    <property type="component" value="Unassembled WGS sequence"/>
</dbReference>
<dbReference type="EMBL" id="CACRXK020005439">
    <property type="protein sequence ID" value="CAB4006197.1"/>
    <property type="molecule type" value="Genomic_DNA"/>
</dbReference>
<feature type="non-terminal residue" evidence="2">
    <location>
        <position position="183"/>
    </location>
</feature>
<feature type="region of interest" description="Disordered" evidence="1">
    <location>
        <begin position="136"/>
        <end position="183"/>
    </location>
</feature>
<accession>A0A6S7HPX7</accession>
<sequence length="183" mass="19838">SHNKAGIFEGFAAAMVCPKHRQSFGIGWGGRKKNCQVPSPVASHLFKKHTGDRSVNKEMSEKIFHLTGLVIPVGSGICRQCREKLSTNATILQGEQREEASDGEPLGIEFTNEGKINDETVATLVEDLEKLAINPECSLYQPTSSQEDTSDDTSSQATCGSGSHPPDKPAGDGKKQHWSDSWI</sequence>
<name>A0A6S7HPX7_PARCT</name>